<evidence type="ECO:0000313" key="2">
    <source>
        <dbReference type="Proteomes" id="UP001231859"/>
    </source>
</evidence>
<gene>
    <name evidence="1" type="ORF">QG404_12335</name>
</gene>
<dbReference type="SUPFAM" id="SSF50814">
    <property type="entry name" value="Lipocalins"/>
    <property type="match status" value="1"/>
</dbReference>
<name>A0ABY8P0V4_9GAMM</name>
<proteinExistence type="predicted"/>
<dbReference type="InterPro" id="IPR008729">
    <property type="entry name" value="PA_de_COase"/>
</dbReference>
<dbReference type="Proteomes" id="UP001231859">
    <property type="component" value="Chromosome"/>
</dbReference>
<dbReference type="CDD" id="cd14241">
    <property type="entry name" value="PAD"/>
    <property type="match status" value="1"/>
</dbReference>
<dbReference type="PANTHER" id="PTHR40087:SF1">
    <property type="entry name" value="PHENOLIC ACID DECARBOXYLASE PADC"/>
    <property type="match status" value="1"/>
</dbReference>
<sequence>MNNFDKHDLTNLVGKHLVYTYENGWQHEIYIKNDNTVDYRVCSGSASNRCVKDQSAYIVQIGLNIYKASWTEPTGTSISVILNLRIQLLHCTAFFPRWVIDEPEKTACFQNDHLDEMEAYREAGPTYPIEIMDEFATITAVHSCDLNDDSVISCTTSKQAK</sequence>
<keyword evidence="2" id="KW-1185">Reference proteome</keyword>
<dbReference type="InterPro" id="IPR012674">
    <property type="entry name" value="Calycin"/>
</dbReference>
<reference evidence="1 2" key="1">
    <citation type="submission" date="2023-04" db="EMBL/GenBank/DDBJ databases">
        <title>Genome dynamics across the evolutionary transition to endosymbiosis.</title>
        <authorList>
            <person name="Siozios S."/>
            <person name="Nadal-Jimenez P."/>
            <person name="Azagi T."/>
            <person name="Sprong H."/>
            <person name="Frost C.L."/>
            <person name="Parratt S.R."/>
            <person name="Taylor G."/>
            <person name="Brettell L."/>
            <person name="Lew K.C."/>
            <person name="Croft L."/>
            <person name="King K.C."/>
            <person name="Brockhurst M.A."/>
            <person name="Hypsa V."/>
            <person name="Novakova E."/>
            <person name="Darby A.C."/>
            <person name="Hurst G.D.D."/>
        </authorList>
    </citation>
    <scope>NUCLEOTIDE SEQUENCE [LARGE SCALE GENOMIC DNA]</scope>
    <source>
        <strain evidence="2">aApi_AU</strain>
    </source>
</reference>
<organism evidence="1 2">
    <name type="scientific">Arsenophonus apicola</name>
    <dbReference type="NCBI Taxonomy" id="2879119"/>
    <lineage>
        <taxon>Bacteria</taxon>
        <taxon>Pseudomonadati</taxon>
        <taxon>Pseudomonadota</taxon>
        <taxon>Gammaproteobacteria</taxon>
        <taxon>Enterobacterales</taxon>
        <taxon>Morganellaceae</taxon>
        <taxon>Arsenophonus</taxon>
    </lineage>
</organism>
<dbReference type="PANTHER" id="PTHR40087">
    <property type="entry name" value="PHENOLIC ACID DECARBOXYLASE PADC"/>
    <property type="match status" value="1"/>
</dbReference>
<evidence type="ECO:0000313" key="1">
    <source>
        <dbReference type="EMBL" id="WGO83116.1"/>
    </source>
</evidence>
<protein>
    <submittedName>
        <fullName evidence="1">Phenolic acid decarboxylase</fullName>
    </submittedName>
</protein>
<dbReference type="Pfam" id="PF05870">
    <property type="entry name" value="PA_decarbox"/>
    <property type="match status" value="1"/>
</dbReference>
<dbReference type="EMBL" id="CP123759">
    <property type="protein sequence ID" value="WGO83116.1"/>
    <property type="molecule type" value="Genomic_DNA"/>
</dbReference>
<dbReference type="Gene3D" id="2.40.128.20">
    <property type="match status" value="1"/>
</dbReference>
<dbReference type="RefSeq" id="WP_280937782.1">
    <property type="nucleotide sequence ID" value="NZ_CP123759.1"/>
</dbReference>
<accession>A0ABY8P0V4</accession>